<dbReference type="CDD" id="cd18095">
    <property type="entry name" value="SpoU-like_rRNA-MTase"/>
    <property type="match status" value="1"/>
</dbReference>
<reference evidence="5" key="1">
    <citation type="submission" date="2018-05" db="EMBL/GenBank/DDBJ databases">
        <authorList>
            <person name="Lanie J.A."/>
            <person name="Ng W.-L."/>
            <person name="Kazmierczak K.M."/>
            <person name="Andrzejewski T.M."/>
            <person name="Davidsen T.M."/>
            <person name="Wayne K.J."/>
            <person name="Tettelin H."/>
            <person name="Glass J.I."/>
            <person name="Rusch D."/>
            <person name="Podicherti R."/>
            <person name="Tsui H.-C.T."/>
            <person name="Winkler M.E."/>
        </authorList>
    </citation>
    <scope>NUCLEOTIDE SEQUENCE</scope>
</reference>
<dbReference type="EMBL" id="UINC01000113">
    <property type="protein sequence ID" value="SUZ49392.1"/>
    <property type="molecule type" value="Genomic_DNA"/>
</dbReference>
<dbReference type="AlphaFoldDB" id="A0A381N464"/>
<accession>A0A381N464</accession>
<evidence type="ECO:0000259" key="4">
    <source>
        <dbReference type="SMART" id="SM00967"/>
    </source>
</evidence>
<evidence type="ECO:0000256" key="2">
    <source>
        <dbReference type="ARBA" id="ARBA00022603"/>
    </source>
</evidence>
<comment type="similarity">
    <text evidence="1">Belongs to the class IV-like SAM-binding methyltransferase superfamily. RNA methyltransferase TrmH family.</text>
</comment>
<gene>
    <name evidence="5" type="ORF">METZ01_LOCUS2246</name>
</gene>
<dbReference type="SUPFAM" id="SSF55315">
    <property type="entry name" value="L30e-like"/>
    <property type="match status" value="1"/>
</dbReference>
<keyword evidence="3" id="KW-0808">Transferase</keyword>
<dbReference type="Gene3D" id="3.30.1330.30">
    <property type="match status" value="1"/>
</dbReference>
<feature type="domain" description="RNA 2-O ribose methyltransferase substrate binding" evidence="4">
    <location>
        <begin position="31"/>
        <end position="109"/>
    </location>
</feature>
<keyword evidence="2" id="KW-0489">Methyltransferase</keyword>
<dbReference type="PANTHER" id="PTHR43191">
    <property type="entry name" value="RRNA METHYLTRANSFERASE 3"/>
    <property type="match status" value="1"/>
</dbReference>
<dbReference type="InterPro" id="IPR001537">
    <property type="entry name" value="SpoU_MeTrfase"/>
</dbReference>
<dbReference type="GO" id="GO:0008173">
    <property type="term" value="F:RNA methyltransferase activity"/>
    <property type="evidence" value="ECO:0007669"/>
    <property type="project" value="InterPro"/>
</dbReference>
<dbReference type="InterPro" id="IPR053888">
    <property type="entry name" value="MRM3-like_sub_bind"/>
</dbReference>
<dbReference type="InterPro" id="IPR029064">
    <property type="entry name" value="Ribosomal_eL30-like_sf"/>
</dbReference>
<dbReference type="Gene3D" id="3.40.1280.10">
    <property type="match status" value="1"/>
</dbReference>
<evidence type="ECO:0000256" key="1">
    <source>
        <dbReference type="ARBA" id="ARBA00007228"/>
    </source>
</evidence>
<dbReference type="SUPFAM" id="SSF75217">
    <property type="entry name" value="alpha/beta knot"/>
    <property type="match status" value="1"/>
</dbReference>
<dbReference type="SMART" id="SM00967">
    <property type="entry name" value="SpoU_sub_bind"/>
    <property type="match status" value="1"/>
</dbReference>
<dbReference type="InterPro" id="IPR029028">
    <property type="entry name" value="Alpha/beta_knot_MTases"/>
</dbReference>
<dbReference type="InterPro" id="IPR013123">
    <property type="entry name" value="SpoU_subst-bd"/>
</dbReference>
<dbReference type="Pfam" id="PF22435">
    <property type="entry name" value="MRM3-like_sub_bind"/>
    <property type="match status" value="1"/>
</dbReference>
<dbReference type="GO" id="GO:0032259">
    <property type="term" value="P:methylation"/>
    <property type="evidence" value="ECO:0007669"/>
    <property type="project" value="UniProtKB-KW"/>
</dbReference>
<dbReference type="InterPro" id="IPR029026">
    <property type="entry name" value="tRNA_m1G_MTases_N"/>
</dbReference>
<protein>
    <recommendedName>
        <fullName evidence="4">RNA 2-O ribose methyltransferase substrate binding domain-containing protein</fullName>
    </recommendedName>
</protein>
<dbReference type="GO" id="GO:0005737">
    <property type="term" value="C:cytoplasm"/>
    <property type="evidence" value="ECO:0007669"/>
    <property type="project" value="UniProtKB-ARBA"/>
</dbReference>
<dbReference type="InterPro" id="IPR051259">
    <property type="entry name" value="rRNA_Methyltransferase"/>
</dbReference>
<organism evidence="5">
    <name type="scientific">marine metagenome</name>
    <dbReference type="NCBI Taxonomy" id="408172"/>
    <lineage>
        <taxon>unclassified sequences</taxon>
        <taxon>metagenomes</taxon>
        <taxon>ecological metagenomes</taxon>
    </lineage>
</organism>
<evidence type="ECO:0000313" key="5">
    <source>
        <dbReference type="EMBL" id="SUZ49392.1"/>
    </source>
</evidence>
<dbReference type="GO" id="GO:0003723">
    <property type="term" value="F:RNA binding"/>
    <property type="evidence" value="ECO:0007669"/>
    <property type="project" value="InterPro"/>
</dbReference>
<name>A0A381N464_9ZZZZ</name>
<sequence>MRLISSRQNALVASYRSVTRRQRPNTDNRIFLDGLHLIVEAKTAGLAIQEAAFDTDQLNSRDEELLNLVTFFKKENTRIVKVTKSVMSAISPVRKPSGVVAIAERPSANLDDLLTNNRAMFLVLIDIQDPGNVGAIIRAADGGGATAVVTVGATAEPYSWKALRASMGSAFRIPVVRHNDIKDLVLRARRAHLDILATTPRHGASLFSYTFPSKPLILLGNEGAGLPREIVELVDDTVSVPMRAGVESLNVAVTAGLVVYEAYRQRRMTQ</sequence>
<dbReference type="Pfam" id="PF00588">
    <property type="entry name" value="SpoU_methylase"/>
    <property type="match status" value="1"/>
</dbReference>
<proteinExistence type="inferred from homology"/>
<evidence type="ECO:0000256" key="3">
    <source>
        <dbReference type="ARBA" id="ARBA00022679"/>
    </source>
</evidence>
<dbReference type="PANTHER" id="PTHR43191:SF2">
    <property type="entry name" value="RRNA METHYLTRANSFERASE 3, MITOCHONDRIAL"/>
    <property type="match status" value="1"/>
</dbReference>
<dbReference type="GO" id="GO:0006396">
    <property type="term" value="P:RNA processing"/>
    <property type="evidence" value="ECO:0007669"/>
    <property type="project" value="InterPro"/>
</dbReference>